<reference evidence="1 2" key="1">
    <citation type="submission" date="2019-07" db="EMBL/GenBank/DDBJ databases">
        <title>Genomics analysis of Aphanomyces spp. identifies a new class of oomycete effector associated with host adaptation.</title>
        <authorList>
            <person name="Gaulin E."/>
        </authorList>
    </citation>
    <scope>NUCLEOTIDE SEQUENCE [LARGE SCALE GENOMIC DNA]</scope>
    <source>
        <strain evidence="1 2">ATCC 201684</strain>
    </source>
</reference>
<keyword evidence="2" id="KW-1185">Reference proteome</keyword>
<organism evidence="1 2">
    <name type="scientific">Aphanomyces euteiches</name>
    <dbReference type="NCBI Taxonomy" id="100861"/>
    <lineage>
        <taxon>Eukaryota</taxon>
        <taxon>Sar</taxon>
        <taxon>Stramenopiles</taxon>
        <taxon>Oomycota</taxon>
        <taxon>Saprolegniomycetes</taxon>
        <taxon>Saprolegniales</taxon>
        <taxon>Verrucalvaceae</taxon>
        <taxon>Aphanomyces</taxon>
    </lineage>
</organism>
<dbReference type="Proteomes" id="UP000481153">
    <property type="component" value="Unassembled WGS sequence"/>
</dbReference>
<name>A0A6G0XLH7_9STRA</name>
<dbReference type="EMBL" id="VJMJ01000037">
    <property type="protein sequence ID" value="KAF0741304.1"/>
    <property type="molecule type" value="Genomic_DNA"/>
</dbReference>
<accession>A0A6G0XLH7</accession>
<evidence type="ECO:0000313" key="1">
    <source>
        <dbReference type="EMBL" id="KAF0741304.1"/>
    </source>
</evidence>
<gene>
    <name evidence="1" type="ORF">Ae201684_003417</name>
</gene>
<sequence length="196" mass="21996">MLGDEKFWRQGGEKNYGPATSCYFSASEIVHRYSRELKSVVRLGPVGSKAFYNLTKCLQCPAMMIAAMLSASSVNASRFAALAVKSRQQSHHHSKLLSSHQFSQWLQAIILKIQPGVLNSCQSLSHHSTILKPPIQHKIMMQRRLQPIQKSLEAHLCHQRFNNCRPSVPSNSTSFLKSPPSLDFHPCLTILAPRFA</sequence>
<evidence type="ECO:0000313" key="2">
    <source>
        <dbReference type="Proteomes" id="UP000481153"/>
    </source>
</evidence>
<dbReference type="AlphaFoldDB" id="A0A6G0XLH7"/>
<comment type="caution">
    <text evidence="1">The sequence shown here is derived from an EMBL/GenBank/DDBJ whole genome shotgun (WGS) entry which is preliminary data.</text>
</comment>
<protein>
    <submittedName>
        <fullName evidence="1">Uncharacterized protein</fullName>
    </submittedName>
</protein>
<proteinExistence type="predicted"/>